<evidence type="ECO:0000313" key="4">
    <source>
        <dbReference type="Proteomes" id="UP001431776"/>
    </source>
</evidence>
<dbReference type="RefSeq" id="WP_349245814.1">
    <property type="nucleotide sequence ID" value="NZ_JASCXX010000019.1"/>
</dbReference>
<dbReference type="Proteomes" id="UP001431776">
    <property type="component" value="Unassembled WGS sequence"/>
</dbReference>
<dbReference type="InterPro" id="IPR016024">
    <property type="entry name" value="ARM-type_fold"/>
</dbReference>
<feature type="compositionally biased region" description="Low complexity" evidence="1">
    <location>
        <begin position="94"/>
        <end position="107"/>
    </location>
</feature>
<keyword evidence="2" id="KW-0472">Membrane</keyword>
<organism evidence="3 4">
    <name type="scientific">Anaerobaca lacustris</name>
    <dbReference type="NCBI Taxonomy" id="3044600"/>
    <lineage>
        <taxon>Bacteria</taxon>
        <taxon>Pseudomonadati</taxon>
        <taxon>Planctomycetota</taxon>
        <taxon>Phycisphaerae</taxon>
        <taxon>Sedimentisphaerales</taxon>
        <taxon>Anaerobacaceae</taxon>
        <taxon>Anaerobaca</taxon>
    </lineage>
</organism>
<feature type="compositionally biased region" description="Polar residues" evidence="1">
    <location>
        <begin position="56"/>
        <end position="70"/>
    </location>
</feature>
<evidence type="ECO:0000256" key="1">
    <source>
        <dbReference type="SAM" id="MobiDB-lite"/>
    </source>
</evidence>
<feature type="region of interest" description="Disordered" evidence="1">
    <location>
        <begin position="53"/>
        <end position="108"/>
    </location>
</feature>
<sequence>MTRRKNTPAIEPDKQAKVKSFFKSEWPLLLYPVLVVAAIVLLQMVDRSIEKDLTPSPRQQHPHTSTTTTLERGPLGASETAVGEDGSTPDTGWAAPSSDAATTPDTDQAADRLRTIEALRDRAGSATSEGFAFGAAESQELQGINGILADLRKAVQSQDHSRIKQAMDDLVALGDEVVGPLSDLVASGTDEAALWAAEALARIGTPTATAALFDTLAQIRDGHYKEQVAKTASNISNHDSWPLLLDTFQDTKDATVQRAAGASLSKMADTPVLDEIIARYDAALTEEEAAHLAQLVGNINSPGANESLRALAGSVSGVPLDSLQQAAIDALANVADAQSVSFLLSQLEAASPGEGGSLFNTVANISSPQAHSALLYAAAGSKDVSAEQGRAAAIYALENYPSVETCVLLEQIVASEDNIAVVTAALRTLENIQKAVPSAVEKVASKADSGTLLSVDPLQK</sequence>
<gene>
    <name evidence="3" type="ORF">QJ522_15190</name>
</gene>
<protein>
    <submittedName>
        <fullName evidence="3">HEAT repeat domain-containing protein</fullName>
    </submittedName>
</protein>
<name>A0AAW6TXP9_9BACT</name>
<dbReference type="Pfam" id="PF13646">
    <property type="entry name" value="HEAT_2"/>
    <property type="match status" value="1"/>
</dbReference>
<evidence type="ECO:0000313" key="3">
    <source>
        <dbReference type="EMBL" id="MDI6450405.1"/>
    </source>
</evidence>
<dbReference type="SUPFAM" id="SSF48371">
    <property type="entry name" value="ARM repeat"/>
    <property type="match status" value="1"/>
</dbReference>
<keyword evidence="2" id="KW-0812">Transmembrane</keyword>
<accession>A0AAW6TXP9</accession>
<keyword evidence="4" id="KW-1185">Reference proteome</keyword>
<dbReference type="EMBL" id="JASCXX010000019">
    <property type="protein sequence ID" value="MDI6450405.1"/>
    <property type="molecule type" value="Genomic_DNA"/>
</dbReference>
<dbReference type="Gene3D" id="1.25.10.10">
    <property type="entry name" value="Leucine-rich Repeat Variant"/>
    <property type="match status" value="1"/>
</dbReference>
<proteinExistence type="predicted"/>
<evidence type="ECO:0000256" key="2">
    <source>
        <dbReference type="SAM" id="Phobius"/>
    </source>
</evidence>
<feature type="transmembrane region" description="Helical" evidence="2">
    <location>
        <begin position="28"/>
        <end position="45"/>
    </location>
</feature>
<dbReference type="AlphaFoldDB" id="A0AAW6TXP9"/>
<reference evidence="3" key="1">
    <citation type="submission" date="2023-05" db="EMBL/GenBank/DDBJ databases">
        <title>Anaerotaeda fermentans gen. nov., sp. nov., a novel anaerobic planctomycete of the new family within the order Sedimentisphaerales isolated from Taman Peninsula, Russia.</title>
        <authorList>
            <person name="Khomyakova M.A."/>
            <person name="Merkel A.Y."/>
            <person name="Slobodkin A.I."/>
        </authorList>
    </citation>
    <scope>NUCLEOTIDE SEQUENCE</scope>
    <source>
        <strain evidence="3">M17dextr</strain>
    </source>
</reference>
<comment type="caution">
    <text evidence="3">The sequence shown here is derived from an EMBL/GenBank/DDBJ whole genome shotgun (WGS) entry which is preliminary data.</text>
</comment>
<dbReference type="InterPro" id="IPR011989">
    <property type="entry name" value="ARM-like"/>
</dbReference>
<keyword evidence="2" id="KW-1133">Transmembrane helix</keyword>